<organism evidence="2 3">
    <name type="scientific">Liparis tanakae</name>
    <name type="common">Tanaka's snailfish</name>
    <dbReference type="NCBI Taxonomy" id="230148"/>
    <lineage>
        <taxon>Eukaryota</taxon>
        <taxon>Metazoa</taxon>
        <taxon>Chordata</taxon>
        <taxon>Craniata</taxon>
        <taxon>Vertebrata</taxon>
        <taxon>Euteleostomi</taxon>
        <taxon>Actinopterygii</taxon>
        <taxon>Neopterygii</taxon>
        <taxon>Teleostei</taxon>
        <taxon>Neoteleostei</taxon>
        <taxon>Acanthomorphata</taxon>
        <taxon>Eupercaria</taxon>
        <taxon>Perciformes</taxon>
        <taxon>Cottioidei</taxon>
        <taxon>Cottales</taxon>
        <taxon>Liparidae</taxon>
        <taxon>Liparis</taxon>
    </lineage>
</organism>
<feature type="region of interest" description="Disordered" evidence="1">
    <location>
        <begin position="37"/>
        <end position="114"/>
    </location>
</feature>
<sequence>MAMDHMGEGYQDFTLPSFPTSSMEKYSELIWKLADSPSRSTVALPGRSRGTDPRQQDGPLCQPSQEQHAVGGERVLTDTGSGSADKQDELHRFPSRHNVTDGRTTYNASHQEQSRDDSVSLLLLHLSDAGGEGVDVVQHGLHGDGNLRSEAVEFMFVGLVCGVVHITNIPRNNFWEDSLPFNL</sequence>
<dbReference type="AlphaFoldDB" id="A0A4Z2IM13"/>
<evidence type="ECO:0000313" key="3">
    <source>
        <dbReference type="Proteomes" id="UP000314294"/>
    </source>
</evidence>
<evidence type="ECO:0000256" key="1">
    <source>
        <dbReference type="SAM" id="MobiDB-lite"/>
    </source>
</evidence>
<evidence type="ECO:0000313" key="2">
    <source>
        <dbReference type="EMBL" id="TNN79090.1"/>
    </source>
</evidence>
<dbReference type="Proteomes" id="UP000314294">
    <property type="component" value="Unassembled WGS sequence"/>
</dbReference>
<comment type="caution">
    <text evidence="2">The sequence shown here is derived from an EMBL/GenBank/DDBJ whole genome shotgun (WGS) entry which is preliminary data.</text>
</comment>
<keyword evidence="3" id="KW-1185">Reference proteome</keyword>
<feature type="compositionally biased region" description="Polar residues" evidence="1">
    <location>
        <begin position="101"/>
        <end position="111"/>
    </location>
</feature>
<accession>A0A4Z2IM13</accession>
<proteinExistence type="predicted"/>
<reference evidence="2 3" key="1">
    <citation type="submission" date="2019-03" db="EMBL/GenBank/DDBJ databases">
        <title>First draft genome of Liparis tanakae, snailfish: a comprehensive survey of snailfish specific genes.</title>
        <authorList>
            <person name="Kim W."/>
            <person name="Song I."/>
            <person name="Jeong J.-H."/>
            <person name="Kim D."/>
            <person name="Kim S."/>
            <person name="Ryu S."/>
            <person name="Song J.Y."/>
            <person name="Lee S.K."/>
        </authorList>
    </citation>
    <scope>NUCLEOTIDE SEQUENCE [LARGE SCALE GENOMIC DNA]</scope>
    <source>
        <tissue evidence="2">Muscle</tissue>
    </source>
</reference>
<protein>
    <submittedName>
        <fullName evidence="2">Uncharacterized protein</fullName>
    </submittedName>
</protein>
<name>A0A4Z2IM13_9TELE</name>
<gene>
    <name evidence="2" type="ORF">EYF80_010769</name>
</gene>
<dbReference type="EMBL" id="SRLO01000068">
    <property type="protein sequence ID" value="TNN79090.1"/>
    <property type="molecule type" value="Genomic_DNA"/>
</dbReference>